<dbReference type="InterPro" id="IPR015943">
    <property type="entry name" value="WD40/YVTN_repeat-like_dom_sf"/>
</dbReference>
<name>A0A9P6FL02_9FUNG</name>
<dbReference type="PROSITE" id="PS50082">
    <property type="entry name" value="WD_REPEATS_2"/>
    <property type="match status" value="4"/>
</dbReference>
<dbReference type="InterPro" id="IPR019775">
    <property type="entry name" value="WD40_repeat_CS"/>
</dbReference>
<dbReference type="PRINTS" id="PR00320">
    <property type="entry name" value="GPROTEINBRPT"/>
</dbReference>
<reference evidence="4" key="1">
    <citation type="journal article" date="2020" name="Fungal Divers.">
        <title>Resolving the Mortierellaceae phylogeny through synthesis of multi-gene phylogenetics and phylogenomics.</title>
        <authorList>
            <person name="Vandepol N."/>
            <person name="Liber J."/>
            <person name="Desiro A."/>
            <person name="Na H."/>
            <person name="Kennedy M."/>
            <person name="Barry K."/>
            <person name="Grigoriev I.V."/>
            <person name="Miller A.N."/>
            <person name="O'Donnell K."/>
            <person name="Stajich J.E."/>
            <person name="Bonito G."/>
        </authorList>
    </citation>
    <scope>NUCLEOTIDE SEQUENCE</scope>
    <source>
        <strain evidence="4">KOD1015</strain>
    </source>
</reference>
<comment type="caution">
    <text evidence="4">The sequence shown here is derived from an EMBL/GenBank/DDBJ whole genome shotgun (WGS) entry which is preliminary data.</text>
</comment>
<dbReference type="EMBL" id="JAABOA010004952">
    <property type="protein sequence ID" value="KAF9577348.1"/>
    <property type="molecule type" value="Genomic_DNA"/>
</dbReference>
<dbReference type="SMART" id="SM00320">
    <property type="entry name" value="WD40"/>
    <property type="match status" value="5"/>
</dbReference>
<organism evidence="4 5">
    <name type="scientific">Lunasporangiospora selenospora</name>
    <dbReference type="NCBI Taxonomy" id="979761"/>
    <lineage>
        <taxon>Eukaryota</taxon>
        <taxon>Fungi</taxon>
        <taxon>Fungi incertae sedis</taxon>
        <taxon>Mucoromycota</taxon>
        <taxon>Mortierellomycotina</taxon>
        <taxon>Mortierellomycetes</taxon>
        <taxon>Mortierellales</taxon>
        <taxon>Mortierellaceae</taxon>
        <taxon>Lunasporangiospora</taxon>
    </lineage>
</organism>
<dbReference type="InterPro" id="IPR001680">
    <property type="entry name" value="WD40_rpt"/>
</dbReference>
<dbReference type="InterPro" id="IPR036322">
    <property type="entry name" value="WD40_repeat_dom_sf"/>
</dbReference>
<accession>A0A9P6FL02</accession>
<dbReference type="AlphaFoldDB" id="A0A9P6FL02"/>
<dbReference type="PANTHER" id="PTHR19848:SF8">
    <property type="entry name" value="F-BOX AND WD REPEAT DOMAIN CONTAINING 7"/>
    <property type="match status" value="1"/>
</dbReference>
<evidence type="ECO:0000256" key="1">
    <source>
        <dbReference type="ARBA" id="ARBA00022574"/>
    </source>
</evidence>
<dbReference type="SUPFAM" id="SSF50978">
    <property type="entry name" value="WD40 repeat-like"/>
    <property type="match status" value="1"/>
</dbReference>
<evidence type="ECO:0000313" key="5">
    <source>
        <dbReference type="Proteomes" id="UP000780801"/>
    </source>
</evidence>
<protein>
    <submittedName>
        <fullName evidence="4">Protein with putative role during mitosis</fullName>
    </submittedName>
</protein>
<evidence type="ECO:0000256" key="3">
    <source>
        <dbReference type="PROSITE-ProRule" id="PRU00221"/>
    </source>
</evidence>
<evidence type="ECO:0000256" key="2">
    <source>
        <dbReference type="ARBA" id="ARBA00022737"/>
    </source>
</evidence>
<feature type="repeat" description="WD" evidence="3">
    <location>
        <begin position="41"/>
        <end position="82"/>
    </location>
</feature>
<keyword evidence="1 3" id="KW-0853">WD repeat</keyword>
<dbReference type="InterPro" id="IPR020472">
    <property type="entry name" value="WD40_PAC1"/>
</dbReference>
<evidence type="ECO:0000313" key="4">
    <source>
        <dbReference type="EMBL" id="KAF9577348.1"/>
    </source>
</evidence>
<dbReference type="PANTHER" id="PTHR19848">
    <property type="entry name" value="WD40 REPEAT PROTEIN"/>
    <property type="match status" value="1"/>
</dbReference>
<keyword evidence="2" id="KW-0677">Repeat</keyword>
<feature type="repeat" description="WD" evidence="3">
    <location>
        <begin position="123"/>
        <end position="139"/>
    </location>
</feature>
<dbReference type="CDD" id="cd00200">
    <property type="entry name" value="WD40"/>
    <property type="match status" value="1"/>
</dbReference>
<proteinExistence type="predicted"/>
<dbReference type="Proteomes" id="UP000780801">
    <property type="component" value="Unassembled WGS sequence"/>
</dbReference>
<feature type="repeat" description="WD" evidence="3">
    <location>
        <begin position="1"/>
        <end position="42"/>
    </location>
</feature>
<feature type="repeat" description="WD" evidence="3">
    <location>
        <begin position="148"/>
        <end position="189"/>
    </location>
</feature>
<dbReference type="Gene3D" id="2.130.10.10">
    <property type="entry name" value="YVTN repeat-like/Quinoprotein amine dehydrogenase"/>
    <property type="match status" value="1"/>
</dbReference>
<dbReference type="PROSITE" id="PS00678">
    <property type="entry name" value="WD_REPEATS_1"/>
    <property type="match status" value="3"/>
</dbReference>
<sequence>MVGHDHSVSSVTFLPSGNLIASASRDRTIKIWEVATGVKTISGHLDWVRFVQPSQDGRFLVSCSNDQTSRIWDVSTGECKLDLRGHDHVVECAAFAPVTAYPFIKEFLGIDPKTSAKDQPTPGQYTATGSRDKTIKLWDSTGQCIHTLIGHDSWVRGLVFHPSGKFLLSAADDKTIKIWDLKAGRCMKTLEAHSHFVTCIAFNLTSPVVATGSVDQVRIA</sequence>
<dbReference type="Pfam" id="PF00400">
    <property type="entry name" value="WD40"/>
    <property type="match status" value="5"/>
</dbReference>
<gene>
    <name evidence="4" type="primary">PAC1</name>
    <name evidence="4" type="ORF">BGW38_007492</name>
</gene>
<dbReference type="PROSITE" id="PS50294">
    <property type="entry name" value="WD_REPEATS_REGION"/>
    <property type="match status" value="3"/>
</dbReference>
<keyword evidence="5" id="KW-1185">Reference proteome</keyword>
<dbReference type="OrthoDB" id="2396340at2759"/>